<evidence type="ECO:0000313" key="2">
    <source>
        <dbReference type="EMBL" id="KAF9961745.1"/>
    </source>
</evidence>
<dbReference type="InterPro" id="IPR012347">
    <property type="entry name" value="Ferritin-like"/>
</dbReference>
<feature type="signal peptide" evidence="1">
    <location>
        <begin position="1"/>
        <end position="19"/>
    </location>
</feature>
<gene>
    <name evidence="2" type="ORF">BGZ70_008211</name>
</gene>
<proteinExistence type="predicted"/>
<keyword evidence="3" id="KW-1185">Reference proteome</keyword>
<evidence type="ECO:0000313" key="3">
    <source>
        <dbReference type="Proteomes" id="UP000738359"/>
    </source>
</evidence>
<dbReference type="OrthoDB" id="1001765at2759"/>
<name>A0A9P6J4G4_MORAP</name>
<accession>A0A9P6J4G4</accession>
<dbReference type="EMBL" id="JAAAHY010000573">
    <property type="protein sequence ID" value="KAF9961745.1"/>
    <property type="molecule type" value="Genomic_DNA"/>
</dbReference>
<sequence>MRFTTIALALGAVVATVSAAPMPTNNGSFGGDVPTALSYALTLERFSHAFYEQGLAKYDAKAFTDAGFAADVRERLAEIGMQENGHVEVISGALEGMKAKPVPACEYNFPVDTLTNFLAGAQYLETVGTSAYLGALPGLSGDLLVVAAGITTAEARHSAYVNVLWKQLAAPYAIDTPLSPREVVTLVSPWIKGCPYDIGVKPFNMLTASLSKNEGNATKVITSFMGPKNGTDDKTFCQFRYGSKFASSPRSECVLPADVRGYVYVTVASTDKPITRHNEKQVLAGPTVLFNVHNDTASNPM</sequence>
<evidence type="ECO:0000256" key="1">
    <source>
        <dbReference type="SAM" id="SignalP"/>
    </source>
</evidence>
<dbReference type="Proteomes" id="UP000738359">
    <property type="component" value="Unassembled WGS sequence"/>
</dbReference>
<reference evidence="2" key="1">
    <citation type="journal article" date="2020" name="Fungal Divers.">
        <title>Resolving the Mortierellaceae phylogeny through synthesis of multi-gene phylogenetics and phylogenomics.</title>
        <authorList>
            <person name="Vandepol N."/>
            <person name="Liber J."/>
            <person name="Desiro A."/>
            <person name="Na H."/>
            <person name="Kennedy M."/>
            <person name="Barry K."/>
            <person name="Grigoriev I.V."/>
            <person name="Miller A.N."/>
            <person name="O'Donnell K."/>
            <person name="Stajich J.E."/>
            <person name="Bonito G."/>
        </authorList>
    </citation>
    <scope>NUCLEOTIDE SEQUENCE</scope>
    <source>
        <strain evidence="2">CK1249</strain>
    </source>
</reference>
<feature type="chain" id="PRO_5040265140" evidence="1">
    <location>
        <begin position="20"/>
        <end position="301"/>
    </location>
</feature>
<dbReference type="Pfam" id="PF13668">
    <property type="entry name" value="Ferritin_2"/>
    <property type="match status" value="1"/>
</dbReference>
<dbReference type="AlphaFoldDB" id="A0A9P6J4G4"/>
<dbReference type="InterPro" id="IPR009078">
    <property type="entry name" value="Ferritin-like_SF"/>
</dbReference>
<dbReference type="PANTHER" id="PTHR31694">
    <property type="entry name" value="DESICCATION-LIKE PROTEIN"/>
    <property type="match status" value="1"/>
</dbReference>
<protein>
    <submittedName>
        <fullName evidence="2">Uncharacterized protein</fullName>
    </submittedName>
</protein>
<dbReference type="SUPFAM" id="SSF47240">
    <property type="entry name" value="Ferritin-like"/>
    <property type="match status" value="1"/>
</dbReference>
<dbReference type="InterPro" id="IPR052965">
    <property type="entry name" value="Pigment-catalase-like"/>
</dbReference>
<dbReference type="Gene3D" id="1.20.1260.10">
    <property type="match status" value="1"/>
</dbReference>
<organism evidence="2 3">
    <name type="scientific">Mortierella alpina</name>
    <name type="common">Oleaginous fungus</name>
    <name type="synonym">Mortierella renispora</name>
    <dbReference type="NCBI Taxonomy" id="64518"/>
    <lineage>
        <taxon>Eukaryota</taxon>
        <taxon>Fungi</taxon>
        <taxon>Fungi incertae sedis</taxon>
        <taxon>Mucoromycota</taxon>
        <taxon>Mortierellomycotina</taxon>
        <taxon>Mortierellomycetes</taxon>
        <taxon>Mortierellales</taxon>
        <taxon>Mortierellaceae</taxon>
        <taxon>Mortierella</taxon>
    </lineage>
</organism>
<dbReference type="PANTHER" id="PTHR31694:SF26">
    <property type="entry name" value="OS05G0151100 PROTEIN"/>
    <property type="match status" value="1"/>
</dbReference>
<keyword evidence="1" id="KW-0732">Signal</keyword>
<comment type="caution">
    <text evidence="2">The sequence shown here is derived from an EMBL/GenBank/DDBJ whole genome shotgun (WGS) entry which is preliminary data.</text>
</comment>